<comment type="caution">
    <text evidence="1">The sequence shown here is derived from an EMBL/GenBank/DDBJ whole genome shotgun (WGS) entry which is preliminary data.</text>
</comment>
<evidence type="ECO:0000313" key="1">
    <source>
        <dbReference type="EMBL" id="PSR84468.1"/>
    </source>
</evidence>
<protein>
    <recommendedName>
        <fullName evidence="3">F-box domain-containing protein</fullName>
    </recommendedName>
</protein>
<gene>
    <name evidence="1" type="ORF">PHLCEN_2v5426</name>
</gene>
<name>A0A2R6P2G5_9APHY</name>
<organism evidence="1 2">
    <name type="scientific">Hermanssonia centrifuga</name>
    <dbReference type="NCBI Taxonomy" id="98765"/>
    <lineage>
        <taxon>Eukaryota</taxon>
        <taxon>Fungi</taxon>
        <taxon>Dikarya</taxon>
        <taxon>Basidiomycota</taxon>
        <taxon>Agaricomycotina</taxon>
        <taxon>Agaricomycetes</taxon>
        <taxon>Polyporales</taxon>
        <taxon>Meruliaceae</taxon>
        <taxon>Hermanssonia</taxon>
    </lineage>
</organism>
<keyword evidence="2" id="KW-1185">Reference proteome</keyword>
<proteinExistence type="predicted"/>
<dbReference type="AlphaFoldDB" id="A0A2R6P2G5"/>
<accession>A0A2R6P2G5</accession>
<evidence type="ECO:0000313" key="2">
    <source>
        <dbReference type="Proteomes" id="UP000186601"/>
    </source>
</evidence>
<evidence type="ECO:0008006" key="3">
    <source>
        <dbReference type="Google" id="ProtNLM"/>
    </source>
</evidence>
<reference evidence="1 2" key="1">
    <citation type="submission" date="2018-02" db="EMBL/GenBank/DDBJ databases">
        <title>Genome sequence of the basidiomycete white-rot fungus Phlebia centrifuga.</title>
        <authorList>
            <person name="Granchi Z."/>
            <person name="Peng M."/>
            <person name="de Vries R.P."/>
            <person name="Hilden K."/>
            <person name="Makela M.R."/>
            <person name="Grigoriev I."/>
            <person name="Riley R."/>
        </authorList>
    </citation>
    <scope>NUCLEOTIDE SEQUENCE [LARGE SCALE GENOMIC DNA]</scope>
    <source>
        <strain evidence="1 2">FBCC195</strain>
    </source>
</reference>
<sequence>MLQSLLSLLPNLRDLAFSEVTLGWAALSEPEDWLAFRPVRLDSLSMLNIMTVSQTPLEIVASLCLFSSIKVLHIEMFVNVEDFEGHYDDPHAQPTHPLLLSTDNPYFPSKLRVSSIEVPNPSHVPFFLALIAKTASVEAITDVDVARDTNEQIRALGSFLRVVGPRIKKITADIVALSYFTISAPTTVQKVILDIRIGGITRSWRDQDGSDYISVSTASEFTHFQSAIKQREGVRKLCIRWYHMPQEKPEAKLLKRMDSLVRRQLLELDAKGILSFEHI</sequence>
<dbReference type="Proteomes" id="UP000186601">
    <property type="component" value="Unassembled WGS sequence"/>
</dbReference>
<dbReference type="EMBL" id="MLYV02000533">
    <property type="protein sequence ID" value="PSR84468.1"/>
    <property type="molecule type" value="Genomic_DNA"/>
</dbReference>